<dbReference type="AlphaFoldDB" id="A0A517QST9"/>
<proteinExistence type="predicted"/>
<keyword evidence="1" id="KW-1133">Transmembrane helix</keyword>
<keyword evidence="3" id="KW-1185">Reference proteome</keyword>
<reference evidence="2 3" key="1">
    <citation type="submission" date="2019-02" db="EMBL/GenBank/DDBJ databases">
        <title>Deep-cultivation of Planctomycetes and their phenomic and genomic characterization uncovers novel biology.</title>
        <authorList>
            <person name="Wiegand S."/>
            <person name="Jogler M."/>
            <person name="Boedeker C."/>
            <person name="Pinto D."/>
            <person name="Vollmers J."/>
            <person name="Rivas-Marin E."/>
            <person name="Kohn T."/>
            <person name="Peeters S.H."/>
            <person name="Heuer A."/>
            <person name="Rast P."/>
            <person name="Oberbeckmann S."/>
            <person name="Bunk B."/>
            <person name="Jeske O."/>
            <person name="Meyerdierks A."/>
            <person name="Storesund J.E."/>
            <person name="Kallscheuer N."/>
            <person name="Luecker S."/>
            <person name="Lage O.M."/>
            <person name="Pohl T."/>
            <person name="Merkel B.J."/>
            <person name="Hornburger P."/>
            <person name="Mueller R.-W."/>
            <person name="Bruemmer F."/>
            <person name="Labrenz M."/>
            <person name="Spormann A.M."/>
            <person name="Op den Camp H."/>
            <person name="Overmann J."/>
            <person name="Amann R."/>
            <person name="Jetten M.S.M."/>
            <person name="Mascher T."/>
            <person name="Medema M.H."/>
            <person name="Devos D.P."/>
            <person name="Kaster A.-K."/>
            <person name="Ovreas L."/>
            <person name="Rohde M."/>
            <person name="Galperin M.Y."/>
            <person name="Jogler C."/>
        </authorList>
    </citation>
    <scope>NUCLEOTIDE SEQUENCE [LARGE SCALE GENOMIC DNA]</scope>
    <source>
        <strain evidence="2 3">Mal48</strain>
    </source>
</reference>
<keyword evidence="1" id="KW-0472">Membrane</keyword>
<dbReference type="EMBL" id="CP036267">
    <property type="protein sequence ID" value="QDT34683.1"/>
    <property type="molecule type" value="Genomic_DNA"/>
</dbReference>
<evidence type="ECO:0000313" key="3">
    <source>
        <dbReference type="Proteomes" id="UP000315724"/>
    </source>
</evidence>
<feature type="transmembrane region" description="Helical" evidence="1">
    <location>
        <begin position="37"/>
        <end position="62"/>
    </location>
</feature>
<gene>
    <name evidence="2" type="ORF">Mal48_39550</name>
</gene>
<evidence type="ECO:0000313" key="2">
    <source>
        <dbReference type="EMBL" id="QDT34683.1"/>
    </source>
</evidence>
<evidence type="ECO:0000256" key="1">
    <source>
        <dbReference type="SAM" id="Phobius"/>
    </source>
</evidence>
<feature type="transmembrane region" description="Helical" evidence="1">
    <location>
        <begin position="6"/>
        <end position="25"/>
    </location>
</feature>
<name>A0A517QST9_9PLAN</name>
<sequence>MIGPNFGFLYYWTIILIVGAVLLFLTFGLTKKNPRRYLILFAAVTVLVSAAVTAFASILAFISVMQAI</sequence>
<accession>A0A517QST9</accession>
<organism evidence="2 3">
    <name type="scientific">Thalassoglobus polymorphus</name>
    <dbReference type="NCBI Taxonomy" id="2527994"/>
    <lineage>
        <taxon>Bacteria</taxon>
        <taxon>Pseudomonadati</taxon>
        <taxon>Planctomycetota</taxon>
        <taxon>Planctomycetia</taxon>
        <taxon>Planctomycetales</taxon>
        <taxon>Planctomycetaceae</taxon>
        <taxon>Thalassoglobus</taxon>
    </lineage>
</organism>
<keyword evidence="1" id="KW-0812">Transmembrane</keyword>
<dbReference type="KEGG" id="tpol:Mal48_39550"/>
<protein>
    <submittedName>
        <fullName evidence="2">Uncharacterized protein</fullName>
    </submittedName>
</protein>
<dbReference type="Proteomes" id="UP000315724">
    <property type="component" value="Chromosome"/>
</dbReference>